<dbReference type="GO" id="GO:0016592">
    <property type="term" value="C:mediator complex"/>
    <property type="evidence" value="ECO:0007669"/>
    <property type="project" value="InterPro"/>
</dbReference>
<evidence type="ECO:0000256" key="1">
    <source>
        <dbReference type="ARBA" id="ARBA00004123"/>
    </source>
</evidence>
<name>A0A1Z8JJ78_PICKU</name>
<comment type="similarity">
    <text evidence="2">Belongs to the Mediator complex subunit 5 family.</text>
</comment>
<feature type="transmembrane region" description="Helical" evidence="9">
    <location>
        <begin position="64"/>
        <end position="90"/>
    </location>
</feature>
<keyword evidence="9" id="KW-1133">Transmembrane helix</keyword>
<dbReference type="InterPro" id="IPR014801">
    <property type="entry name" value="Mediator_Med5_fun"/>
</dbReference>
<dbReference type="GO" id="GO:0006357">
    <property type="term" value="P:regulation of transcription by RNA polymerase II"/>
    <property type="evidence" value="ECO:0007669"/>
    <property type="project" value="InterPro"/>
</dbReference>
<sequence length="1389" mass="160054">MFNIRYPTRSVKAFTGPKVLASVSLRTFHTTSSRNAEFWKVGTNIKIFRGMLKESGSSQWKYRVVLFLCIFTIMNFLFNVMLTILTNIYLERIQATSWKFGFSVNTDFKTGLVDEYIKLDETAANRDYYKCIKALAKDNGIIYNIDDQVDDIQKILLGTEELGKWYNQKNINYISVYCDLLLRYALTSEEKNFQEVDTVINKAFELISFYENKAGERIGTYSLKNKALRIQADLLSARGRPFQEVEKKYYDSIRLVIENEYKSEHLDSTDIAIVPADELSTNNLTNTLLDLCAFYTSTREDKYIQKALSILLSELRSLETEFLNLDSQFNSNAIFNRKTKNLSTESEKRLMELRFEKIPLINLQISEMLWYQKRYEKAIQFAKESAQVSSMYANLNFNSAKIAKMGFANLSTMFQHLGDKEGSELCIKRADEISIPMEAFARMLELSVMSSWNTGLVPGLESTLTLEKLLQVSIRRNYSPAVFYKLYKDFGHKQEYTRGEKLDPTPLYRGCDKHYLQREYIYEILVGSDLQNTHEELINYFVNISKGLPINDQVCLLLFINQFPEKFRWNLYGRSKLVLNALSQYGYHLMKNFNPNDAENVKLINCFVKLITYLVVNYEERNLEKEFDKFISVLLEWLRSNSLNSLQTLREGIETYNQSALNLAFPLKANGETLKPSKSGNSLVRINERETTRLLKLKKIIWLSQAITVEFTRLDENFVNDFKQLLSLSGMPTLDVIPTLITELFSGVFDGFQLSSAKTRHIWRTYIVFKIPFFLKNVLKIGQGVLEKQLSLLFSDHSGFVLKFNDMLLQLEESLTQLGLLKRNILRLNRTSRIESETTMSATDLNHSFTQKFMECNPEFVSMKEAGIKEFILEISSSIQIVHKFCELVLESMNTFIMTGDTLRLRRLLLSCAIDLDVLDALVLFDSPFHIITPLLKFLDNNVLQIPDSSNMSTAQKYLNETNQPEFMMDVDGVNDDSSNTQDNFSDICATLNFVQFSYKRYNIIMNDDKLVQSIPNILSLLRNSKIIYDTKSQSGSTLKEVSVSDDIIDKWISSMFDPTNSEGISDDLIKMTNIYQYSQLVPRIVHEAILCTHNGWLTEDALASGLEYLQQNFLIGWLPYVIDDICDTTWDKDGKDTILLGTVLRQLLNVESNNSEEIHITIKLVKTIVNDKVWGRFEALRDLFTQPEVPLTNNEYFLNLTRYVETYDDLDTVHCVFDLPVVWNRLLKTSLATDVLFKELCSLTARRASNTEIDYDLIAILLTTFSKWIVGEKISTTWPAVLSKLNDPSISPSDVFTPILQKRSREVIVRSYNNSSNSNSAVKANTTESGFFGFIQDPNINAMEVDIKEENENHIIDPYGENLVVLAYENKGNKITDVFLRKIMQQLK</sequence>
<keyword evidence="5" id="KW-0010">Activator</keyword>
<keyword evidence="6" id="KW-0804">Transcription</keyword>
<keyword evidence="4" id="KW-0805">Transcription regulation</keyword>
<evidence type="ECO:0000256" key="5">
    <source>
        <dbReference type="ARBA" id="ARBA00023159"/>
    </source>
</evidence>
<dbReference type="EMBL" id="NHMM01000007">
    <property type="protein sequence ID" value="OUT20647.1"/>
    <property type="molecule type" value="Genomic_DNA"/>
</dbReference>
<evidence type="ECO:0000256" key="4">
    <source>
        <dbReference type="ARBA" id="ARBA00023015"/>
    </source>
</evidence>
<dbReference type="VEuPathDB" id="FungiDB:C5L36_0A09330"/>
<evidence type="ECO:0000256" key="2">
    <source>
        <dbReference type="ARBA" id="ARBA00008782"/>
    </source>
</evidence>
<evidence type="ECO:0000313" key="11">
    <source>
        <dbReference type="Proteomes" id="UP000195871"/>
    </source>
</evidence>
<evidence type="ECO:0000256" key="9">
    <source>
        <dbReference type="SAM" id="Phobius"/>
    </source>
</evidence>
<organism evidence="10 11">
    <name type="scientific">Pichia kudriavzevii</name>
    <name type="common">Yeast</name>
    <name type="synonym">Issatchenkia orientalis</name>
    <dbReference type="NCBI Taxonomy" id="4909"/>
    <lineage>
        <taxon>Eukaryota</taxon>
        <taxon>Fungi</taxon>
        <taxon>Dikarya</taxon>
        <taxon>Ascomycota</taxon>
        <taxon>Saccharomycotina</taxon>
        <taxon>Pichiomycetes</taxon>
        <taxon>Pichiales</taxon>
        <taxon>Pichiaceae</taxon>
        <taxon>Pichia</taxon>
    </lineage>
</organism>
<dbReference type="Proteomes" id="UP000195871">
    <property type="component" value="Unassembled WGS sequence"/>
</dbReference>
<evidence type="ECO:0000313" key="10">
    <source>
        <dbReference type="EMBL" id="OUT20647.1"/>
    </source>
</evidence>
<gene>
    <name evidence="10" type="ORF">CAS74_004310</name>
</gene>
<dbReference type="PANTHER" id="PTHR35784">
    <property type="entry name" value="MEDIATOR OF RNA POLYMERASE II TRANSCRIPTION SUBUNIT 5"/>
    <property type="match status" value="1"/>
</dbReference>
<accession>A0A1Z8JJ78</accession>
<keyword evidence="9" id="KW-0812">Transmembrane</keyword>
<keyword evidence="9" id="KW-0472">Membrane</keyword>
<reference evidence="10 11" key="1">
    <citation type="submission" date="2017-05" db="EMBL/GenBank/DDBJ databases">
        <title>The Genome Sequence of Candida krusei Ckrusei653.</title>
        <authorList>
            <person name="Cuomo C."/>
            <person name="Forche A."/>
            <person name="Young S."/>
            <person name="Abouelleil A."/>
            <person name="Cao P."/>
            <person name="Chapman S."/>
            <person name="Cusick C."/>
            <person name="Shea T."/>
            <person name="Nusbaum C."/>
            <person name="Birren B."/>
        </authorList>
    </citation>
    <scope>NUCLEOTIDE SEQUENCE [LARGE SCALE GENOMIC DNA]</scope>
    <source>
        <strain evidence="10 11">Ckrusei653</strain>
    </source>
</reference>
<comment type="caution">
    <text evidence="10">The sequence shown here is derived from an EMBL/GenBank/DDBJ whole genome shotgun (WGS) entry which is preliminary data.</text>
</comment>
<dbReference type="PANTHER" id="PTHR35784:SF1">
    <property type="entry name" value="MEDIATOR OF RNA POLYMERASE II TRANSCRIPTION SUBUNIT 5"/>
    <property type="match status" value="1"/>
</dbReference>
<comment type="subcellular location">
    <subcellularLocation>
        <location evidence="1">Nucleus</location>
    </subcellularLocation>
</comment>
<keyword evidence="7" id="KW-0539">Nucleus</keyword>
<evidence type="ECO:0000256" key="3">
    <source>
        <dbReference type="ARBA" id="ARBA00020628"/>
    </source>
</evidence>
<evidence type="ECO:0000256" key="6">
    <source>
        <dbReference type="ARBA" id="ARBA00023163"/>
    </source>
</evidence>
<dbReference type="GO" id="GO:0003712">
    <property type="term" value="F:transcription coregulator activity"/>
    <property type="evidence" value="ECO:0007669"/>
    <property type="project" value="InterPro"/>
</dbReference>
<proteinExistence type="inferred from homology"/>
<evidence type="ECO:0000256" key="8">
    <source>
        <dbReference type="ARBA" id="ARBA00031256"/>
    </source>
</evidence>
<protein>
    <recommendedName>
        <fullName evidence="3">Mediator of RNA polymerase II transcription subunit 5</fullName>
    </recommendedName>
    <alternativeName>
        <fullName evidence="8">Mediator complex subunit 5</fullName>
    </alternativeName>
</protein>
<evidence type="ECO:0000256" key="7">
    <source>
        <dbReference type="ARBA" id="ARBA00023242"/>
    </source>
</evidence>